<dbReference type="EMBL" id="JAMSHJ010000002">
    <property type="protein sequence ID" value="KAI5435767.1"/>
    <property type="molecule type" value="Genomic_DNA"/>
</dbReference>
<comment type="caution">
    <text evidence="1">The sequence shown here is derived from an EMBL/GenBank/DDBJ whole genome shotgun (WGS) entry which is preliminary data.</text>
</comment>
<dbReference type="Proteomes" id="UP001058974">
    <property type="component" value="Chromosome 2"/>
</dbReference>
<sequence>MDTLCKPDMRFPYPLEEDELHELVSRQLKTQTGLFFTVEDEARSKTPLKQCLRHKAARVPKYVNGVTDMEGIYDEVIEGLDDNENDRVTILVDGFDRVDVTIPINHGEIVVGLLGRHKKKIEDNEYCSDELDNSDPNDFEKYALCFGFSVSPINGQDMWPKVQTDEQQPHVYNNGPRRPMNVRIREYGEDGARRRRPDVAYKCTKCDKLVHNALSCKSFTQDLNVLKRNVNVYVQVNIDVHANVNVQDHVDASQAVKMLYLRTMQPILMQVKLNHLWLTQVGLRQVKLRENKTCYEDEKKGRVKDRS</sequence>
<accession>A0A9D4YA66</accession>
<evidence type="ECO:0000313" key="1">
    <source>
        <dbReference type="EMBL" id="KAI5435767.1"/>
    </source>
</evidence>
<protein>
    <submittedName>
        <fullName evidence="1">Uncharacterized protein</fullName>
    </submittedName>
</protein>
<dbReference type="AlphaFoldDB" id="A0A9D4YA66"/>
<name>A0A9D4YA66_PEA</name>
<evidence type="ECO:0000313" key="2">
    <source>
        <dbReference type="Proteomes" id="UP001058974"/>
    </source>
</evidence>
<proteinExistence type="predicted"/>
<organism evidence="1 2">
    <name type="scientific">Pisum sativum</name>
    <name type="common">Garden pea</name>
    <name type="synonym">Lathyrus oleraceus</name>
    <dbReference type="NCBI Taxonomy" id="3888"/>
    <lineage>
        <taxon>Eukaryota</taxon>
        <taxon>Viridiplantae</taxon>
        <taxon>Streptophyta</taxon>
        <taxon>Embryophyta</taxon>
        <taxon>Tracheophyta</taxon>
        <taxon>Spermatophyta</taxon>
        <taxon>Magnoliopsida</taxon>
        <taxon>eudicotyledons</taxon>
        <taxon>Gunneridae</taxon>
        <taxon>Pentapetalae</taxon>
        <taxon>rosids</taxon>
        <taxon>fabids</taxon>
        <taxon>Fabales</taxon>
        <taxon>Fabaceae</taxon>
        <taxon>Papilionoideae</taxon>
        <taxon>50 kb inversion clade</taxon>
        <taxon>NPAAA clade</taxon>
        <taxon>Hologalegina</taxon>
        <taxon>IRL clade</taxon>
        <taxon>Fabeae</taxon>
        <taxon>Lathyrus</taxon>
    </lineage>
</organism>
<gene>
    <name evidence="1" type="ORF">KIW84_022261</name>
</gene>
<dbReference type="Gramene" id="Psat02G0226100-T1">
    <property type="protein sequence ID" value="KAI5435767.1"/>
    <property type="gene ID" value="KIW84_022261"/>
</dbReference>
<reference evidence="1 2" key="1">
    <citation type="journal article" date="2022" name="Nat. Genet.">
        <title>Improved pea reference genome and pan-genome highlight genomic features and evolutionary characteristics.</title>
        <authorList>
            <person name="Yang T."/>
            <person name="Liu R."/>
            <person name="Luo Y."/>
            <person name="Hu S."/>
            <person name="Wang D."/>
            <person name="Wang C."/>
            <person name="Pandey M.K."/>
            <person name="Ge S."/>
            <person name="Xu Q."/>
            <person name="Li N."/>
            <person name="Li G."/>
            <person name="Huang Y."/>
            <person name="Saxena R.K."/>
            <person name="Ji Y."/>
            <person name="Li M."/>
            <person name="Yan X."/>
            <person name="He Y."/>
            <person name="Liu Y."/>
            <person name="Wang X."/>
            <person name="Xiang C."/>
            <person name="Varshney R.K."/>
            <person name="Ding H."/>
            <person name="Gao S."/>
            <person name="Zong X."/>
        </authorList>
    </citation>
    <scope>NUCLEOTIDE SEQUENCE [LARGE SCALE GENOMIC DNA]</scope>
    <source>
        <strain evidence="1 2">cv. Zhongwan 6</strain>
    </source>
</reference>
<keyword evidence="2" id="KW-1185">Reference proteome</keyword>